<evidence type="ECO:0000313" key="1">
    <source>
        <dbReference type="EMBL" id="OGC76131.1"/>
    </source>
</evidence>
<organism evidence="1 2">
    <name type="scientific">candidate division WWE3 bacterium RIFOXYD1_FULL_39_9</name>
    <dbReference type="NCBI Taxonomy" id="1802649"/>
    <lineage>
        <taxon>Bacteria</taxon>
        <taxon>Katanobacteria</taxon>
    </lineage>
</organism>
<name>A0A1F4X3I6_UNCKA</name>
<evidence type="ECO:0000313" key="2">
    <source>
        <dbReference type="Proteomes" id="UP000176815"/>
    </source>
</evidence>
<comment type="caution">
    <text evidence="1">The sequence shown here is derived from an EMBL/GenBank/DDBJ whole genome shotgun (WGS) entry which is preliminary data.</text>
</comment>
<dbReference type="AlphaFoldDB" id="A0A1F4X3I6"/>
<proteinExistence type="predicted"/>
<accession>A0A1F4X3I6</accession>
<dbReference type="EMBL" id="MEWG01000050">
    <property type="protein sequence ID" value="OGC76131.1"/>
    <property type="molecule type" value="Genomic_DNA"/>
</dbReference>
<protein>
    <submittedName>
        <fullName evidence="1">Uncharacterized protein</fullName>
    </submittedName>
</protein>
<sequence length="111" mass="12428">MEDTQVLISIFKANGPHSGKLQWATVSVNASKGNGTPEDSFTVTPGRDFSARTLSWEDYEREFAPSLPDNITQRIERALVACTPLHYDKMPRSNVKRVRGSLVQINIYVTC</sequence>
<dbReference type="Proteomes" id="UP000176815">
    <property type="component" value="Unassembled WGS sequence"/>
</dbReference>
<gene>
    <name evidence="1" type="ORF">A2619_02115</name>
</gene>
<reference evidence="1 2" key="1">
    <citation type="journal article" date="2016" name="Nat. Commun.">
        <title>Thousands of microbial genomes shed light on interconnected biogeochemical processes in an aquifer system.</title>
        <authorList>
            <person name="Anantharaman K."/>
            <person name="Brown C.T."/>
            <person name="Hug L.A."/>
            <person name="Sharon I."/>
            <person name="Castelle C.J."/>
            <person name="Probst A.J."/>
            <person name="Thomas B.C."/>
            <person name="Singh A."/>
            <person name="Wilkins M.J."/>
            <person name="Karaoz U."/>
            <person name="Brodie E.L."/>
            <person name="Williams K.H."/>
            <person name="Hubbard S.S."/>
            <person name="Banfield J.F."/>
        </authorList>
    </citation>
    <scope>NUCLEOTIDE SEQUENCE [LARGE SCALE GENOMIC DNA]</scope>
</reference>